<evidence type="ECO:0000313" key="1">
    <source>
        <dbReference type="EMBL" id="GMH19242.1"/>
    </source>
</evidence>
<keyword evidence="2" id="KW-1185">Reference proteome</keyword>
<comment type="caution">
    <text evidence="1">The sequence shown here is derived from an EMBL/GenBank/DDBJ whole genome shotgun (WGS) entry which is preliminary data.</text>
</comment>
<protein>
    <submittedName>
        <fullName evidence="1">Uncharacterized protein</fullName>
    </submittedName>
</protein>
<reference evidence="1" key="1">
    <citation type="submission" date="2023-05" db="EMBL/GenBank/DDBJ databases">
        <title>Nepenthes gracilis genome sequencing.</title>
        <authorList>
            <person name="Fukushima K."/>
        </authorList>
    </citation>
    <scope>NUCLEOTIDE SEQUENCE</scope>
    <source>
        <strain evidence="1">SING2019-196</strain>
    </source>
</reference>
<gene>
    <name evidence="1" type="ORF">Nepgr_021083</name>
</gene>
<accession>A0AAD3XVM8</accession>
<sequence>MAAWEDWFCLTEMAKAEMAAFFALILFSIFNASNQKLQLHGHRECWKPAKNQLPNSTQQHQHISQQELSPCRIQWTGSRAIAPIANFVSVPAEAEVGLKGVQFDDAGAYQCSDDVGGASHITLEDPDGAHQVMGNPSYVLDQLEGSPDEAHSAEDCLKYGVDDSTPGSIARLAHKYSLDDVPNKVNPRDSPVEGQLGEAQVAIQEDLISVPLTSCMAVEAKATVADPMHSLECCPINNSVQSHVVSDLAETDCGGVVACRGGMLLLIAADGRRGSDAVGQGIYRHLLSWLAVLL</sequence>
<evidence type="ECO:0000313" key="2">
    <source>
        <dbReference type="Proteomes" id="UP001279734"/>
    </source>
</evidence>
<dbReference type="Proteomes" id="UP001279734">
    <property type="component" value="Unassembled WGS sequence"/>
</dbReference>
<organism evidence="1 2">
    <name type="scientific">Nepenthes gracilis</name>
    <name type="common">Slender pitcher plant</name>
    <dbReference type="NCBI Taxonomy" id="150966"/>
    <lineage>
        <taxon>Eukaryota</taxon>
        <taxon>Viridiplantae</taxon>
        <taxon>Streptophyta</taxon>
        <taxon>Embryophyta</taxon>
        <taxon>Tracheophyta</taxon>
        <taxon>Spermatophyta</taxon>
        <taxon>Magnoliopsida</taxon>
        <taxon>eudicotyledons</taxon>
        <taxon>Gunneridae</taxon>
        <taxon>Pentapetalae</taxon>
        <taxon>Caryophyllales</taxon>
        <taxon>Nepenthaceae</taxon>
        <taxon>Nepenthes</taxon>
    </lineage>
</organism>
<name>A0AAD3XVM8_NEPGR</name>
<dbReference type="EMBL" id="BSYO01000020">
    <property type="protein sequence ID" value="GMH19242.1"/>
    <property type="molecule type" value="Genomic_DNA"/>
</dbReference>
<dbReference type="AlphaFoldDB" id="A0AAD3XVM8"/>
<proteinExistence type="predicted"/>